<dbReference type="eggNOG" id="COG2113">
    <property type="taxonomic scope" value="Bacteria"/>
</dbReference>
<comment type="similarity">
    <text evidence="7">In the C-terminal section; belongs to the OsmX family.</text>
</comment>
<feature type="domain" description="ABC transmembrane type-1" evidence="10">
    <location>
        <begin position="89"/>
        <end position="268"/>
    </location>
</feature>
<dbReference type="InterPro" id="IPR007210">
    <property type="entry name" value="ABC_Gly_betaine_transp_sub-bd"/>
</dbReference>
<evidence type="ECO:0000256" key="8">
    <source>
        <dbReference type="ARBA" id="ARBA00035652"/>
    </source>
</evidence>
<gene>
    <name evidence="11" type="ORF">C176_18337</name>
</gene>
<feature type="transmembrane region" description="Helical" evidence="9">
    <location>
        <begin position="284"/>
        <end position="302"/>
    </location>
</feature>
<dbReference type="PANTHER" id="PTHR47737">
    <property type="entry name" value="GLYCINE BETAINE/PROLINE BETAINE TRANSPORT SYSTEM PERMEASE PROTEIN PROW"/>
    <property type="match status" value="1"/>
</dbReference>
<feature type="transmembrane region" description="Helical" evidence="9">
    <location>
        <begin position="40"/>
        <end position="61"/>
    </location>
</feature>
<dbReference type="eggNOG" id="COG4176">
    <property type="taxonomic scope" value="Bacteria"/>
</dbReference>
<evidence type="ECO:0000256" key="7">
    <source>
        <dbReference type="ARBA" id="ARBA00035642"/>
    </source>
</evidence>
<keyword evidence="5 9" id="KW-1133">Transmembrane helix</keyword>
<evidence type="ECO:0000256" key="5">
    <source>
        <dbReference type="ARBA" id="ARBA00022989"/>
    </source>
</evidence>
<comment type="subcellular location">
    <subcellularLocation>
        <location evidence="9">Cell membrane</location>
        <topology evidence="9">Multi-pass membrane protein</topology>
    </subcellularLocation>
    <subcellularLocation>
        <location evidence="1">Membrane</location>
        <topology evidence="1">Multi-pass membrane protein</topology>
    </subcellularLocation>
</comment>
<reference evidence="11 12" key="1">
    <citation type="journal article" date="2014" name="BMC Genomics">
        <title>Genomic comparison of sporeforming bacilli isolated from milk.</title>
        <authorList>
            <person name="Moreno Switt A.I."/>
            <person name="Andrus A.D."/>
            <person name="Ranieri M.L."/>
            <person name="Orsi R.H."/>
            <person name="Ivy R."/>
            <person name="den Bakker H.C."/>
            <person name="Martin N.H."/>
            <person name="Wiedmann M."/>
            <person name="Boor K.J."/>
        </authorList>
    </citation>
    <scope>NUCLEOTIDE SEQUENCE [LARGE SCALE GENOMIC DNA]</scope>
    <source>
        <strain evidence="11 12">FSL R5-213</strain>
    </source>
</reference>
<dbReference type="Gene3D" id="3.40.190.100">
    <property type="entry name" value="Glycine betaine-binding periplasmic protein, domain 2"/>
    <property type="match status" value="1"/>
</dbReference>
<name>W4ENT5_9BACL</name>
<dbReference type="CDD" id="cd06261">
    <property type="entry name" value="TM_PBP2"/>
    <property type="match status" value="1"/>
</dbReference>
<protein>
    <submittedName>
        <fullName evidence="11">Glycine/betaine-binding protein</fullName>
    </submittedName>
</protein>
<comment type="caution">
    <text evidence="11">The sequence shown here is derived from an EMBL/GenBank/DDBJ whole genome shotgun (WGS) entry which is preliminary data.</text>
</comment>
<evidence type="ECO:0000256" key="2">
    <source>
        <dbReference type="ARBA" id="ARBA00022448"/>
    </source>
</evidence>
<comment type="similarity">
    <text evidence="8">In the N-terminal section; belongs to the binding-protein-dependent transport system permease family.</text>
</comment>
<dbReference type="GO" id="GO:0031460">
    <property type="term" value="P:glycine betaine transport"/>
    <property type="evidence" value="ECO:0007669"/>
    <property type="project" value="TreeGrafter"/>
</dbReference>
<dbReference type="Proteomes" id="UP000019062">
    <property type="component" value="Unassembled WGS sequence"/>
</dbReference>
<feature type="transmembrane region" description="Helical" evidence="9">
    <location>
        <begin position="216"/>
        <end position="235"/>
    </location>
</feature>
<dbReference type="PANTHER" id="PTHR47737:SF1">
    <property type="entry name" value="GLYCINE BETAINE_PROLINE BETAINE TRANSPORT SYSTEM PERMEASE PROTEIN PROW"/>
    <property type="match status" value="1"/>
</dbReference>
<dbReference type="SUPFAM" id="SSF53850">
    <property type="entry name" value="Periplasmic binding protein-like II"/>
    <property type="match status" value="2"/>
</dbReference>
<evidence type="ECO:0000313" key="12">
    <source>
        <dbReference type="Proteomes" id="UP000019062"/>
    </source>
</evidence>
<evidence type="ECO:0000256" key="4">
    <source>
        <dbReference type="ARBA" id="ARBA00022692"/>
    </source>
</evidence>
<comment type="similarity">
    <text evidence="9">Belongs to the binding-protein-dependent transport system permease family.</text>
</comment>
<dbReference type="EMBL" id="ASQA01000037">
    <property type="protein sequence ID" value="ETT81446.1"/>
    <property type="molecule type" value="Genomic_DNA"/>
</dbReference>
<dbReference type="Pfam" id="PF04069">
    <property type="entry name" value="OpuAC"/>
    <property type="match status" value="2"/>
</dbReference>
<dbReference type="PATRIC" id="fig|1227360.4.peg.3728"/>
<dbReference type="InterPro" id="IPR035906">
    <property type="entry name" value="MetI-like_sf"/>
</dbReference>
<feature type="transmembrane region" description="Helical" evidence="9">
    <location>
        <begin position="67"/>
        <end position="86"/>
    </location>
</feature>
<dbReference type="AlphaFoldDB" id="W4ENT5"/>
<dbReference type="SUPFAM" id="SSF161098">
    <property type="entry name" value="MetI-like"/>
    <property type="match status" value="1"/>
</dbReference>
<dbReference type="PROSITE" id="PS50928">
    <property type="entry name" value="ABC_TM1"/>
    <property type="match status" value="1"/>
</dbReference>
<keyword evidence="2 9" id="KW-0813">Transport</keyword>
<dbReference type="FunFam" id="1.10.3720.10:FF:000001">
    <property type="entry name" value="Glycine betaine ABC transporter, permease"/>
    <property type="match status" value="1"/>
</dbReference>
<dbReference type="Gene3D" id="3.10.105.10">
    <property type="entry name" value="Dipeptide-binding Protein, Domain 3"/>
    <property type="match status" value="1"/>
</dbReference>
<dbReference type="GO" id="GO:0015226">
    <property type="term" value="F:carnitine transmembrane transporter activity"/>
    <property type="evidence" value="ECO:0007669"/>
    <property type="project" value="TreeGrafter"/>
</dbReference>
<dbReference type="GO" id="GO:0005275">
    <property type="term" value="F:amine transmembrane transporter activity"/>
    <property type="evidence" value="ECO:0007669"/>
    <property type="project" value="TreeGrafter"/>
</dbReference>
<keyword evidence="4 9" id="KW-0812">Transmembrane</keyword>
<feature type="transmembrane region" description="Helical" evidence="9">
    <location>
        <begin position="93"/>
        <end position="116"/>
    </location>
</feature>
<feature type="transmembrane region" description="Helical" evidence="9">
    <location>
        <begin position="247"/>
        <end position="264"/>
    </location>
</feature>
<dbReference type="GO" id="GO:0043190">
    <property type="term" value="C:ATP-binding cassette (ABC) transporter complex"/>
    <property type="evidence" value="ECO:0007669"/>
    <property type="project" value="InterPro"/>
</dbReference>
<evidence type="ECO:0000313" key="11">
    <source>
        <dbReference type="EMBL" id="ETT81446.1"/>
    </source>
</evidence>
<evidence type="ECO:0000256" key="3">
    <source>
        <dbReference type="ARBA" id="ARBA00022475"/>
    </source>
</evidence>
<keyword evidence="6 9" id="KW-0472">Membrane</keyword>
<evidence type="ECO:0000256" key="6">
    <source>
        <dbReference type="ARBA" id="ARBA00023136"/>
    </source>
</evidence>
<feature type="transmembrane region" description="Helical" evidence="9">
    <location>
        <begin position="15"/>
        <end position="33"/>
    </location>
</feature>
<evidence type="ECO:0000256" key="9">
    <source>
        <dbReference type="RuleBase" id="RU363032"/>
    </source>
</evidence>
<keyword evidence="12" id="KW-1185">Reference proteome</keyword>
<keyword evidence="3" id="KW-1003">Cell membrane</keyword>
<evidence type="ECO:0000256" key="1">
    <source>
        <dbReference type="ARBA" id="ARBA00004141"/>
    </source>
</evidence>
<dbReference type="InterPro" id="IPR000515">
    <property type="entry name" value="MetI-like"/>
</dbReference>
<organism evidence="11 12">
    <name type="scientific">Viridibacillus arenosi FSL R5-213</name>
    <dbReference type="NCBI Taxonomy" id="1227360"/>
    <lineage>
        <taxon>Bacteria</taxon>
        <taxon>Bacillati</taxon>
        <taxon>Bacillota</taxon>
        <taxon>Bacilli</taxon>
        <taxon>Bacillales</taxon>
        <taxon>Caryophanaceae</taxon>
        <taxon>Viridibacillus</taxon>
    </lineage>
</organism>
<proteinExistence type="inferred from homology"/>
<dbReference type="GO" id="GO:0015871">
    <property type="term" value="P:choline transport"/>
    <property type="evidence" value="ECO:0007669"/>
    <property type="project" value="TreeGrafter"/>
</dbReference>
<sequence length="575" mass="62253">MNITKIPLGEWVDSLVDWITVTFAALFSFFTNLIDGLLNIIVDVLSVGPPIVLIIVLALLVGYTSKWPLGIFTVVSLLLVDNLGYWDSTIQTLAIVLVSGFFIILLGIPIGIWCAQNKTVQNIVTPILDFMQTMPAFVYLIPSILFFGIGVVPGIVASFIFAIAPAIRMTNLGIQEVPKDLIEASDAFGSTSSQKLFKVQLPLATPTILAGINQSIMLALSMVVTASLVGAPGLGADVYRAVSQINVGQGFEAGLSIVFIAIILDRITQNIRKPAYEKLVSRKIVLIITGILIVVAALFNTFTKEDTIKGTGSAIGESTDYKIIGIEPGAGLMAQAKTAMKDYKLDNWTLVEGSSAAMVAELKKAYSKKEPIIITGWSPHWMFASFDLKYLDDPNGTFGGAEEINTIVRKGLKEDAPGAYTILDQFSWDTSDMEKVMVDVSGGMDPKEAADKWIKANNDKVAKWTKGAQAGNGEEIKLVYVAWDTEIASTNVIAKVLEQNGYKVKMSQVEVGPMFAGVANGSVDAMVAAWLPSTHKDYYESYKKDLVDLGPNLKGTKNGIVVPKYVDIDSIEDLK</sequence>
<dbReference type="RefSeq" id="WP_038189295.1">
    <property type="nucleotide sequence ID" value="NZ_ASQA01000037.1"/>
</dbReference>
<dbReference type="Gene3D" id="1.10.3720.10">
    <property type="entry name" value="MetI-like"/>
    <property type="match status" value="1"/>
</dbReference>
<dbReference type="Pfam" id="PF00528">
    <property type="entry name" value="BPD_transp_1"/>
    <property type="match status" value="1"/>
</dbReference>
<evidence type="ECO:0000259" key="10">
    <source>
        <dbReference type="PROSITE" id="PS50928"/>
    </source>
</evidence>
<feature type="transmembrane region" description="Helical" evidence="9">
    <location>
        <begin position="136"/>
        <end position="164"/>
    </location>
</feature>
<accession>W4ENT5</accession>